<organism evidence="8">
    <name type="scientific">Talaromyces marneffei PM1</name>
    <dbReference type="NCBI Taxonomy" id="1077442"/>
    <lineage>
        <taxon>Eukaryota</taxon>
        <taxon>Fungi</taxon>
        <taxon>Dikarya</taxon>
        <taxon>Ascomycota</taxon>
        <taxon>Pezizomycotina</taxon>
        <taxon>Eurotiomycetes</taxon>
        <taxon>Eurotiomycetidae</taxon>
        <taxon>Eurotiales</taxon>
        <taxon>Trichocomaceae</taxon>
        <taxon>Talaromyces</taxon>
        <taxon>Talaromyces sect. Talaromyces</taxon>
    </lineage>
</organism>
<feature type="transmembrane region" description="Helical" evidence="5">
    <location>
        <begin position="132"/>
        <end position="152"/>
    </location>
</feature>
<feature type="transmembrane region" description="Helical" evidence="5">
    <location>
        <begin position="530"/>
        <end position="552"/>
    </location>
</feature>
<name>A0A093X792_TALMA</name>
<dbReference type="InterPro" id="IPR036259">
    <property type="entry name" value="MFS_trans_sf"/>
</dbReference>
<dbReference type="CDD" id="cd17502">
    <property type="entry name" value="MFS_Azr1_MDR_like"/>
    <property type="match status" value="1"/>
</dbReference>
<feature type="domain" description="Major facilitator superfamily (MFS) profile" evidence="7">
    <location>
        <begin position="68"/>
        <end position="556"/>
    </location>
</feature>
<reference key="1">
    <citation type="journal article" date="2014" name="PLoS Genet.">
        <title>Signature Gene Expression Reveals Novel Clues to the Molecular Mechanisms of Dimorphic Transition in Penicillium marneffei.</title>
        <authorList>
            <person name="Yang E."/>
            <person name="Wang G."/>
            <person name="Cai J."/>
            <person name="Woo P.C."/>
            <person name="Lau S.K."/>
            <person name="Yuen K.-Y."/>
            <person name="Chow W.-N."/>
            <person name="Lin X."/>
        </authorList>
    </citation>
    <scope>NUCLEOTIDE SEQUENCE [LARGE SCALE GENOMIC DNA]</scope>
    <source>
        <strain>PM1</strain>
    </source>
</reference>
<dbReference type="EMBL" id="JPOX01000072">
    <property type="protein sequence ID" value="KFX41078.1"/>
    <property type="molecule type" value="Genomic_DNA"/>
</dbReference>
<accession>A0A093X792</accession>
<feature type="transmembrane region" description="Helical" evidence="5">
    <location>
        <begin position="370"/>
        <end position="391"/>
    </location>
</feature>
<dbReference type="GO" id="GO:0005886">
    <property type="term" value="C:plasma membrane"/>
    <property type="evidence" value="ECO:0007669"/>
    <property type="project" value="TreeGrafter"/>
</dbReference>
<keyword evidence="3 5" id="KW-1133">Transmembrane helix</keyword>
<proteinExistence type="predicted"/>
<dbReference type="PANTHER" id="PTHR23501:SF199">
    <property type="entry name" value="MFS EFFLUX TRANSPORTER INPD-RELATED"/>
    <property type="match status" value="1"/>
</dbReference>
<keyword evidence="6" id="KW-0732">Signal</keyword>
<dbReference type="InterPro" id="IPR020846">
    <property type="entry name" value="MFS_dom"/>
</dbReference>
<evidence type="ECO:0000256" key="5">
    <source>
        <dbReference type="SAM" id="Phobius"/>
    </source>
</evidence>
<evidence type="ECO:0000259" key="7">
    <source>
        <dbReference type="PROSITE" id="PS50850"/>
    </source>
</evidence>
<dbReference type="InterPro" id="IPR011701">
    <property type="entry name" value="MFS"/>
</dbReference>
<feature type="transmembrane region" description="Helical" evidence="5">
    <location>
        <begin position="460"/>
        <end position="480"/>
    </location>
</feature>
<dbReference type="GO" id="GO:0022857">
    <property type="term" value="F:transmembrane transporter activity"/>
    <property type="evidence" value="ECO:0007669"/>
    <property type="project" value="InterPro"/>
</dbReference>
<dbReference type="PROSITE" id="PS50850">
    <property type="entry name" value="MFS"/>
    <property type="match status" value="1"/>
</dbReference>
<dbReference type="Pfam" id="PF07690">
    <property type="entry name" value="MFS_1"/>
    <property type="match status" value="1"/>
</dbReference>
<feature type="transmembrane region" description="Helical" evidence="5">
    <location>
        <begin position="219"/>
        <end position="243"/>
    </location>
</feature>
<reference evidence="8" key="2">
    <citation type="journal article" date="2014" name="PLoS Genet.">
        <title>Signature gene expression reveals novel clues to the molecular mechanisms of dimorphic transition in Penicillium marneffei.</title>
        <authorList>
            <person name="Yang E."/>
            <person name="Wang G."/>
            <person name="Cai J."/>
            <person name="Woo P.C."/>
            <person name="Lau S.K."/>
            <person name="Yuen K.-Y."/>
            <person name="Chow W.-N."/>
            <person name="Lin X."/>
        </authorList>
    </citation>
    <scope>NUCLEOTIDE SEQUENCE</scope>
    <source>
        <strain evidence="8">PM1</strain>
    </source>
</reference>
<feature type="transmembrane region" description="Helical" evidence="5">
    <location>
        <begin position="333"/>
        <end position="354"/>
    </location>
</feature>
<feature type="transmembrane region" description="Helical" evidence="5">
    <location>
        <begin position="296"/>
        <end position="313"/>
    </location>
</feature>
<dbReference type="AlphaFoldDB" id="A0A093X792"/>
<dbReference type="Gene3D" id="1.20.1720.10">
    <property type="entry name" value="Multidrug resistance protein D"/>
    <property type="match status" value="1"/>
</dbReference>
<evidence type="ECO:0000256" key="2">
    <source>
        <dbReference type="ARBA" id="ARBA00022692"/>
    </source>
</evidence>
<feature type="transmembrane region" description="Helical" evidence="5">
    <location>
        <begin position="264"/>
        <end position="284"/>
    </location>
</feature>
<comment type="caution">
    <text evidence="8">The sequence shown here is derived from an EMBL/GenBank/DDBJ whole genome shotgun (WGS) entry which is preliminary data.</text>
</comment>
<evidence type="ECO:0000256" key="3">
    <source>
        <dbReference type="ARBA" id="ARBA00022989"/>
    </source>
</evidence>
<feature type="transmembrane region" description="Helical" evidence="5">
    <location>
        <begin position="158"/>
        <end position="179"/>
    </location>
</feature>
<feature type="transmembrane region" description="Helical" evidence="5">
    <location>
        <begin position="191"/>
        <end position="213"/>
    </location>
</feature>
<keyword evidence="2 5" id="KW-0812">Transmembrane</keyword>
<dbReference type="PANTHER" id="PTHR23501">
    <property type="entry name" value="MAJOR FACILITATOR SUPERFAMILY"/>
    <property type="match status" value="1"/>
</dbReference>
<sequence>MKLHLPFVTAFLSFNSFATMPTITPAEGHLAETVDEKTDDAILATAEEASDNAEDTPAYYEGWAFWNLGAALMGSAFLLSLDNTILATAIPRITSDFNSLNDIGWYASAYKITQMSLLPLCGRIYTFYDNRWSYIIVLLIFELGSIICAVAQNSTTLIVGRAVSGVGAAGLMSGAAIIISATVTLRKRPVLMGLISIIYGVASVLGPLVGGAITDNSMLTWRFCFWINLPFGAVGLAQIWFALRTPPKAVKSTLSSKEKISQMGFPGATILIGSITCLLLALQWGGIDYSWSDPKVYGTLIVFGLTLILFIMVQWRFPKSSTVPIYLFKNRTVVVASIFMMFLQLSITVITYYWPLYFQSVKNTSAENSGIYMLPFAISTMFSTFVAGWVISKVGYYVPFMWVGAPILAAGAGLFRLLDAGSSAASWAGYQIVSGIGYGICGQVPIIAVQVVVDKEDVPTACVLVIFFECLGATLGPSIAQNLFTDTLLKTLLGIAGVDGPAVVAGGAKGFRPLIRPDLLDRVIDAWEDALWTAYLLAIASSAAALVVSAAMEWRRLPEDKKQTATGSEQV</sequence>
<protein>
    <submittedName>
        <fullName evidence="8">Putative HC-toxin efflux carrier TOXA</fullName>
    </submittedName>
</protein>
<keyword evidence="4 5" id="KW-0472">Membrane</keyword>
<comment type="subcellular location">
    <subcellularLocation>
        <location evidence="1">Membrane</location>
        <topology evidence="1">Multi-pass membrane protein</topology>
    </subcellularLocation>
</comment>
<dbReference type="SUPFAM" id="SSF103473">
    <property type="entry name" value="MFS general substrate transporter"/>
    <property type="match status" value="1"/>
</dbReference>
<dbReference type="Gene3D" id="1.20.1250.20">
    <property type="entry name" value="MFS general substrate transporter like domains"/>
    <property type="match status" value="1"/>
</dbReference>
<gene>
    <name evidence="8" type="ORF">GQ26_0720090</name>
</gene>
<evidence type="ECO:0000313" key="8">
    <source>
        <dbReference type="EMBL" id="KFX41078.1"/>
    </source>
</evidence>
<feature type="transmembrane region" description="Helical" evidence="5">
    <location>
        <begin position="430"/>
        <end position="453"/>
    </location>
</feature>
<evidence type="ECO:0000256" key="1">
    <source>
        <dbReference type="ARBA" id="ARBA00004141"/>
    </source>
</evidence>
<feature type="transmembrane region" description="Helical" evidence="5">
    <location>
        <begin position="398"/>
        <end position="418"/>
    </location>
</feature>
<feature type="chain" id="PRO_5001888641" evidence="6">
    <location>
        <begin position="19"/>
        <end position="571"/>
    </location>
</feature>
<dbReference type="FunFam" id="1.20.1250.20:FF:000196">
    <property type="entry name" value="MFS toxin efflux pump (AflT)"/>
    <property type="match status" value="1"/>
</dbReference>
<feature type="signal peptide" evidence="6">
    <location>
        <begin position="1"/>
        <end position="18"/>
    </location>
</feature>
<evidence type="ECO:0000256" key="6">
    <source>
        <dbReference type="SAM" id="SignalP"/>
    </source>
</evidence>
<evidence type="ECO:0000256" key="4">
    <source>
        <dbReference type="ARBA" id="ARBA00023136"/>
    </source>
</evidence>
<feature type="transmembrane region" description="Helical" evidence="5">
    <location>
        <begin position="63"/>
        <end position="81"/>
    </location>
</feature>